<sequence>MSLTSKTGMLVCMHRLAGKALLKMMKRWPNIISNCVLTLTENLRNPKAPEYAVLGSFAVLGTQTILKRLTTDPKAFYSFLLGILSSSHHESLKAQKAQKTITED</sequence>
<comment type="caution">
    <text evidence="1">The sequence shown here is derived from an EMBL/GenBank/DDBJ whole genome shotgun (WGS) entry which is preliminary data.</text>
</comment>
<protein>
    <submittedName>
        <fullName evidence="1">Uncharacterized protein</fullName>
    </submittedName>
</protein>
<gene>
    <name evidence="1" type="ORF">POM88_040419</name>
</gene>
<evidence type="ECO:0000313" key="1">
    <source>
        <dbReference type="EMBL" id="KAK1364858.1"/>
    </source>
</evidence>
<reference evidence="1" key="1">
    <citation type="submission" date="2023-02" db="EMBL/GenBank/DDBJ databases">
        <title>Genome of toxic invasive species Heracleum sosnowskyi carries increased number of genes despite the absence of recent whole-genome duplications.</title>
        <authorList>
            <person name="Schelkunov M."/>
            <person name="Shtratnikova V."/>
            <person name="Makarenko M."/>
            <person name="Klepikova A."/>
            <person name="Omelchenko D."/>
            <person name="Novikova G."/>
            <person name="Obukhova E."/>
            <person name="Bogdanov V."/>
            <person name="Penin A."/>
            <person name="Logacheva M."/>
        </authorList>
    </citation>
    <scope>NUCLEOTIDE SEQUENCE</scope>
    <source>
        <strain evidence="1">Hsosn_3</strain>
        <tissue evidence="1">Leaf</tissue>
    </source>
</reference>
<name>A0AAD8HET8_9APIA</name>
<dbReference type="Proteomes" id="UP001237642">
    <property type="component" value="Unassembled WGS sequence"/>
</dbReference>
<keyword evidence="2" id="KW-1185">Reference proteome</keyword>
<evidence type="ECO:0000313" key="2">
    <source>
        <dbReference type="Proteomes" id="UP001237642"/>
    </source>
</evidence>
<dbReference type="EMBL" id="JAUIZM010000009">
    <property type="protein sequence ID" value="KAK1364858.1"/>
    <property type="molecule type" value="Genomic_DNA"/>
</dbReference>
<organism evidence="1 2">
    <name type="scientific">Heracleum sosnowskyi</name>
    <dbReference type="NCBI Taxonomy" id="360622"/>
    <lineage>
        <taxon>Eukaryota</taxon>
        <taxon>Viridiplantae</taxon>
        <taxon>Streptophyta</taxon>
        <taxon>Embryophyta</taxon>
        <taxon>Tracheophyta</taxon>
        <taxon>Spermatophyta</taxon>
        <taxon>Magnoliopsida</taxon>
        <taxon>eudicotyledons</taxon>
        <taxon>Gunneridae</taxon>
        <taxon>Pentapetalae</taxon>
        <taxon>asterids</taxon>
        <taxon>campanulids</taxon>
        <taxon>Apiales</taxon>
        <taxon>Apiaceae</taxon>
        <taxon>Apioideae</taxon>
        <taxon>apioid superclade</taxon>
        <taxon>Tordylieae</taxon>
        <taxon>Tordyliinae</taxon>
        <taxon>Heracleum</taxon>
    </lineage>
</organism>
<accession>A0AAD8HET8</accession>
<dbReference type="AlphaFoldDB" id="A0AAD8HET8"/>
<proteinExistence type="predicted"/>
<reference evidence="1" key="2">
    <citation type="submission" date="2023-05" db="EMBL/GenBank/DDBJ databases">
        <authorList>
            <person name="Schelkunov M.I."/>
        </authorList>
    </citation>
    <scope>NUCLEOTIDE SEQUENCE</scope>
    <source>
        <strain evidence="1">Hsosn_3</strain>
        <tissue evidence="1">Leaf</tissue>
    </source>
</reference>